<dbReference type="AlphaFoldDB" id="A0A1Z1WRI0"/>
<accession>A0A1Z1WRI0</accession>
<evidence type="ECO:0000256" key="1">
    <source>
        <dbReference type="SAM" id="MobiDB-lite"/>
    </source>
</evidence>
<gene>
    <name evidence="2" type="ORF">SMD44_08517</name>
</gene>
<dbReference type="Proteomes" id="UP000195880">
    <property type="component" value="Chromosome"/>
</dbReference>
<feature type="compositionally biased region" description="Polar residues" evidence="1">
    <location>
        <begin position="88"/>
        <end position="97"/>
    </location>
</feature>
<reference evidence="2 3" key="1">
    <citation type="submission" date="2017-05" db="EMBL/GenBank/DDBJ databases">
        <title>Streptomyces alboflavus Genome sequencing and assembly.</title>
        <authorList>
            <person name="Wang Y."/>
            <person name="Du B."/>
            <person name="Ding Y."/>
            <person name="Liu H."/>
            <person name="Hou Q."/>
            <person name="Liu K."/>
            <person name="Wang C."/>
            <person name="Yao L."/>
        </authorList>
    </citation>
    <scope>NUCLEOTIDE SEQUENCE [LARGE SCALE GENOMIC DNA]</scope>
    <source>
        <strain evidence="2 3">MDJK44</strain>
    </source>
</reference>
<dbReference type="KEGG" id="salf:SMD44_08517"/>
<name>A0A1Z1WRI0_9ACTN</name>
<keyword evidence="3" id="KW-1185">Reference proteome</keyword>
<feature type="compositionally biased region" description="Polar residues" evidence="1">
    <location>
        <begin position="60"/>
        <end position="74"/>
    </location>
</feature>
<organism evidence="2 3">
    <name type="scientific">Streptomyces alboflavus</name>
    <dbReference type="NCBI Taxonomy" id="67267"/>
    <lineage>
        <taxon>Bacteria</taxon>
        <taxon>Bacillati</taxon>
        <taxon>Actinomycetota</taxon>
        <taxon>Actinomycetes</taxon>
        <taxon>Kitasatosporales</taxon>
        <taxon>Streptomycetaceae</taxon>
        <taxon>Streptomyces</taxon>
    </lineage>
</organism>
<dbReference type="EMBL" id="CP021748">
    <property type="protein sequence ID" value="ARX89030.1"/>
    <property type="molecule type" value="Genomic_DNA"/>
</dbReference>
<evidence type="ECO:0000313" key="3">
    <source>
        <dbReference type="Proteomes" id="UP000195880"/>
    </source>
</evidence>
<evidence type="ECO:0000313" key="2">
    <source>
        <dbReference type="EMBL" id="ARX89030.1"/>
    </source>
</evidence>
<protein>
    <submittedName>
        <fullName evidence="2">Uncharacterized protein</fullName>
    </submittedName>
</protein>
<sequence>MLEGRAVHVEFGQVPGLGVAEVEDPAGERPRGLLGGLEDAAASEPDLRPGAPARALSWASPVTPSSNATRTFAPSATAEGIVKRRSTTRPNLRCSSG</sequence>
<proteinExistence type="predicted"/>
<feature type="region of interest" description="Disordered" evidence="1">
    <location>
        <begin position="57"/>
        <end position="97"/>
    </location>
</feature>